<keyword evidence="1" id="KW-0732">Signal</keyword>
<proteinExistence type="predicted"/>
<feature type="chain" id="PRO_5003212460" description="Lipoprotein" evidence="1">
    <location>
        <begin position="22"/>
        <end position="142"/>
    </location>
</feature>
<accession>E6TYM7</accession>
<name>E6TYM7_EVAC2</name>
<dbReference type="EMBL" id="CP002394">
    <property type="protein sequence ID" value="ADU30077.1"/>
    <property type="molecule type" value="Genomic_DNA"/>
</dbReference>
<evidence type="ECO:0000313" key="2">
    <source>
        <dbReference type="EMBL" id="ADU30077.1"/>
    </source>
</evidence>
<evidence type="ECO:0000256" key="1">
    <source>
        <dbReference type="SAM" id="SignalP"/>
    </source>
</evidence>
<organism evidence="2 3">
    <name type="scientific">Evansella cellulosilytica (strain ATCC 21833 / DSM 2522 / FERM P-1141 / JCM 9156 / N-4)</name>
    <name type="common">Bacillus cellulosilyticus</name>
    <dbReference type="NCBI Taxonomy" id="649639"/>
    <lineage>
        <taxon>Bacteria</taxon>
        <taxon>Bacillati</taxon>
        <taxon>Bacillota</taxon>
        <taxon>Bacilli</taxon>
        <taxon>Bacillales</taxon>
        <taxon>Bacillaceae</taxon>
        <taxon>Evansella</taxon>
    </lineage>
</organism>
<dbReference type="HOGENOM" id="CLU_1811897_0_0_9"/>
<protein>
    <recommendedName>
        <fullName evidence="4">Lipoprotein</fullName>
    </recommendedName>
</protein>
<dbReference type="RefSeq" id="WP_013488413.1">
    <property type="nucleotide sequence ID" value="NC_014829.1"/>
</dbReference>
<dbReference type="InterPro" id="IPR019076">
    <property type="entry name" value="Spore_lipoprot_YhcN/YlaJ-like"/>
</dbReference>
<dbReference type="KEGG" id="bco:Bcell_1815"/>
<dbReference type="Proteomes" id="UP000001401">
    <property type="component" value="Chromosome"/>
</dbReference>
<gene>
    <name evidence="2" type="ordered locus">Bcell_1815</name>
</gene>
<dbReference type="PROSITE" id="PS51257">
    <property type="entry name" value="PROKAR_LIPOPROTEIN"/>
    <property type="match status" value="1"/>
</dbReference>
<evidence type="ECO:0000313" key="3">
    <source>
        <dbReference type="Proteomes" id="UP000001401"/>
    </source>
</evidence>
<keyword evidence="3" id="KW-1185">Reference proteome</keyword>
<evidence type="ECO:0008006" key="4">
    <source>
        <dbReference type="Google" id="ProtNLM"/>
    </source>
</evidence>
<dbReference type="AlphaFoldDB" id="E6TYM7"/>
<sequence length="142" mass="16394" precursor="true">MLKASKLFPILIVLLFVVACATNDETQHIRSLEAKPSVSQEKAKQTEMILKRMNEVEEVQAVSLKDDVYVAVNVTGFDRLFLEKIRKEAYKRANDLNSDGEVYVSTDRKIFMQLTNLYEEIYDGKKSEEQLKKDLAKIKEDM</sequence>
<dbReference type="OrthoDB" id="2885813at2"/>
<dbReference type="Pfam" id="PF09580">
    <property type="entry name" value="Spore_YhcN_YlaJ"/>
    <property type="match status" value="1"/>
</dbReference>
<feature type="signal peptide" evidence="1">
    <location>
        <begin position="1"/>
        <end position="21"/>
    </location>
</feature>
<dbReference type="STRING" id="649639.Bcell_1815"/>
<reference evidence="2 3" key="1">
    <citation type="submission" date="2010-12" db="EMBL/GenBank/DDBJ databases">
        <title>Complete sequence of Bacillus cellulosilyticus DSM 2522.</title>
        <authorList>
            <consortium name="US DOE Joint Genome Institute"/>
            <person name="Lucas S."/>
            <person name="Copeland A."/>
            <person name="Lapidus A."/>
            <person name="Cheng J.-F."/>
            <person name="Bruce D."/>
            <person name="Goodwin L."/>
            <person name="Pitluck S."/>
            <person name="Chertkov O."/>
            <person name="Detter J.C."/>
            <person name="Han C."/>
            <person name="Tapia R."/>
            <person name="Land M."/>
            <person name="Hauser L."/>
            <person name="Jeffries C."/>
            <person name="Kyrpides N."/>
            <person name="Ivanova N."/>
            <person name="Mikhailova N."/>
            <person name="Brumm P."/>
            <person name="Mead D."/>
            <person name="Woyke T."/>
        </authorList>
    </citation>
    <scope>NUCLEOTIDE SEQUENCE [LARGE SCALE GENOMIC DNA]</scope>
    <source>
        <strain evidence="3">ATCC 21833 / DSM 2522 / FERM P-1141 / JCM 9156 / N-4</strain>
    </source>
</reference>